<proteinExistence type="predicted"/>
<dbReference type="Proteomes" id="UP000321523">
    <property type="component" value="Unassembled WGS sequence"/>
</dbReference>
<keyword evidence="3" id="KW-1185">Reference proteome</keyword>
<comment type="caution">
    <text evidence="2">The sequence shown here is derived from an EMBL/GenBank/DDBJ whole genome shotgun (WGS) entry which is preliminary data.</text>
</comment>
<name>A0A512DS30_9PROT</name>
<keyword evidence="1" id="KW-0472">Membrane</keyword>
<feature type="transmembrane region" description="Helical" evidence="1">
    <location>
        <begin position="112"/>
        <end position="129"/>
    </location>
</feature>
<dbReference type="EMBL" id="BJYZ01000013">
    <property type="protein sequence ID" value="GEO39020.1"/>
    <property type="molecule type" value="Genomic_DNA"/>
</dbReference>
<evidence type="ECO:0000256" key="1">
    <source>
        <dbReference type="SAM" id="Phobius"/>
    </source>
</evidence>
<gene>
    <name evidence="2" type="ORF">SAE02_31680</name>
</gene>
<feature type="transmembrane region" description="Helical" evidence="1">
    <location>
        <begin position="40"/>
        <end position="58"/>
    </location>
</feature>
<evidence type="ECO:0000313" key="2">
    <source>
        <dbReference type="EMBL" id="GEO39020.1"/>
    </source>
</evidence>
<accession>A0A512DS30</accession>
<sequence length="137" mass="14635">MRSLIVTAVLAVVLIGFVFGNAAFSISVLADRIGGVNAFNYRIASTTVVILLVAWLHARLSSGPGWLGRAILAGVLWLGLSVALEVTIARALMGVSWPNLLANYAIWRGEPWSVVLLLELAAPVLFGWLRNRRGAAG</sequence>
<keyword evidence="1" id="KW-0812">Transmembrane</keyword>
<dbReference type="OrthoDB" id="7376289at2"/>
<dbReference type="RefSeq" id="WP_052832082.1">
    <property type="nucleotide sequence ID" value="NZ_BJYZ01000013.1"/>
</dbReference>
<evidence type="ECO:0000313" key="3">
    <source>
        <dbReference type="Proteomes" id="UP000321523"/>
    </source>
</evidence>
<feature type="transmembrane region" description="Helical" evidence="1">
    <location>
        <begin position="70"/>
        <end position="92"/>
    </location>
</feature>
<organism evidence="2 3">
    <name type="scientific">Skermanella aerolata</name>
    <dbReference type="NCBI Taxonomy" id="393310"/>
    <lineage>
        <taxon>Bacteria</taxon>
        <taxon>Pseudomonadati</taxon>
        <taxon>Pseudomonadota</taxon>
        <taxon>Alphaproteobacteria</taxon>
        <taxon>Rhodospirillales</taxon>
        <taxon>Azospirillaceae</taxon>
        <taxon>Skermanella</taxon>
    </lineage>
</organism>
<dbReference type="AlphaFoldDB" id="A0A512DS30"/>
<keyword evidence="1" id="KW-1133">Transmembrane helix</keyword>
<protein>
    <submittedName>
        <fullName evidence="2">Uncharacterized protein</fullName>
    </submittedName>
</protein>
<reference evidence="2 3" key="1">
    <citation type="submission" date="2019-07" db="EMBL/GenBank/DDBJ databases">
        <title>Whole genome shotgun sequence of Skermanella aerolata NBRC 106429.</title>
        <authorList>
            <person name="Hosoyama A."/>
            <person name="Uohara A."/>
            <person name="Ohji S."/>
            <person name="Ichikawa N."/>
        </authorList>
    </citation>
    <scope>NUCLEOTIDE SEQUENCE [LARGE SCALE GENOMIC DNA]</scope>
    <source>
        <strain evidence="2 3">NBRC 106429</strain>
    </source>
</reference>